<accession>A0A8J4EZD6</accession>
<feature type="compositionally biased region" description="Low complexity" evidence="2">
    <location>
        <begin position="133"/>
        <end position="142"/>
    </location>
</feature>
<dbReference type="PROSITE" id="PS50158">
    <property type="entry name" value="ZF_CCHC"/>
    <property type="match status" value="1"/>
</dbReference>
<feature type="domain" description="CCHC-type" evidence="3">
    <location>
        <begin position="470"/>
        <end position="484"/>
    </location>
</feature>
<keyword evidence="5" id="KW-1185">Reference proteome</keyword>
<dbReference type="EMBL" id="BNCO01000015">
    <property type="protein sequence ID" value="GIL53453.1"/>
    <property type="molecule type" value="Genomic_DNA"/>
</dbReference>
<feature type="region of interest" description="Disordered" evidence="2">
    <location>
        <begin position="1"/>
        <end position="23"/>
    </location>
</feature>
<evidence type="ECO:0000259" key="3">
    <source>
        <dbReference type="PROSITE" id="PS50158"/>
    </source>
</evidence>
<feature type="region of interest" description="Disordered" evidence="2">
    <location>
        <begin position="282"/>
        <end position="306"/>
    </location>
</feature>
<dbReference type="GO" id="GO:0003676">
    <property type="term" value="F:nucleic acid binding"/>
    <property type="evidence" value="ECO:0007669"/>
    <property type="project" value="InterPro"/>
</dbReference>
<evidence type="ECO:0000256" key="2">
    <source>
        <dbReference type="SAM" id="MobiDB-lite"/>
    </source>
</evidence>
<sequence length="544" mass="59110">MDNTKKRHADPKLLGKLNDPTDPGTILGAAVDSFVRQTQTPAEAQFATLIFQCRNLPNMAKQELEAFLREWCRKHSIASQIGAHNQQQGQQQQGQQQQGQQQQGQQQQGQQQQGQQQQGQQQQGQQQQGQQQQGQQQQGQQQRQERQQVYQGLQHEGHQRGDTATGPHDAFRTAGRCNPANSRPLWSGSLSLSWSLYPKIPSVGLMVTCSVERQQWSSREAAASWRWMNRLWAHEVAVPRSGQGNAATVSDDSDPVPGGVDPWQSGSGIEACEAGGIGVGAVEKDASSGESGGSARKEERDSTPGCGIISGVNAGDNHGGGREHVREDGDAASIGCAQSDGDTARGGNDGHGVTLDSDTTMQRSPLNFEDAIAFNLAYEKENNTPPYNRLPVLPLRLGSGLAASALPCGPLTHSSAGWQLLGAVSTAAMNHGWRPGPGDGKVHLRPLKRQRMDNDGGNTLGQNFAFVLDRCWNCGSYGHHLQGCIHPRNHAVVEACRRESSQLAQRTVRQAAAAQQRGPRKASYRRYVQHAATPRLVRTFRLQL</sequence>
<dbReference type="InterPro" id="IPR052145">
    <property type="entry name" value="Mediator/Homeobox_domain"/>
</dbReference>
<proteinExistence type="predicted"/>
<gene>
    <name evidence="4" type="ORF">Vafri_9055</name>
</gene>
<dbReference type="PANTHER" id="PTHR24330">
    <property type="entry name" value="HOMEOBOX PROTEIN BARH-LIKE"/>
    <property type="match status" value="1"/>
</dbReference>
<evidence type="ECO:0000256" key="1">
    <source>
        <dbReference type="PROSITE-ProRule" id="PRU00047"/>
    </source>
</evidence>
<dbReference type="GO" id="GO:0008270">
    <property type="term" value="F:zinc ion binding"/>
    <property type="evidence" value="ECO:0007669"/>
    <property type="project" value="UniProtKB-KW"/>
</dbReference>
<evidence type="ECO:0000313" key="5">
    <source>
        <dbReference type="Proteomes" id="UP000747399"/>
    </source>
</evidence>
<keyword evidence="1" id="KW-0862">Zinc</keyword>
<feature type="region of interest" description="Disordered" evidence="2">
    <location>
        <begin position="133"/>
        <end position="183"/>
    </location>
</feature>
<feature type="compositionally biased region" description="Low complexity" evidence="2">
    <location>
        <begin position="86"/>
        <end position="101"/>
    </location>
</feature>
<protein>
    <recommendedName>
        <fullName evidence="3">CCHC-type domain-containing protein</fullName>
    </recommendedName>
</protein>
<dbReference type="InterPro" id="IPR001878">
    <property type="entry name" value="Znf_CCHC"/>
</dbReference>
<organism evidence="4 5">
    <name type="scientific">Volvox africanus</name>
    <dbReference type="NCBI Taxonomy" id="51714"/>
    <lineage>
        <taxon>Eukaryota</taxon>
        <taxon>Viridiplantae</taxon>
        <taxon>Chlorophyta</taxon>
        <taxon>core chlorophytes</taxon>
        <taxon>Chlorophyceae</taxon>
        <taxon>CS clade</taxon>
        <taxon>Chlamydomonadales</taxon>
        <taxon>Volvocaceae</taxon>
        <taxon>Volvox</taxon>
    </lineage>
</organism>
<dbReference type="PANTHER" id="PTHR24330:SF19">
    <property type="entry name" value="MEDIATOR OF RNA POLYMERASE II TRANSCRIPTION SUBUNIT 29"/>
    <property type="match status" value="1"/>
</dbReference>
<keyword evidence="1" id="KW-0479">Metal-binding</keyword>
<keyword evidence="1" id="KW-0863">Zinc-finger</keyword>
<evidence type="ECO:0000313" key="4">
    <source>
        <dbReference type="EMBL" id="GIL53453.1"/>
    </source>
</evidence>
<dbReference type="AlphaFoldDB" id="A0A8J4EZD6"/>
<reference evidence="4" key="1">
    <citation type="journal article" date="2021" name="Proc. Natl. Acad. Sci. U.S.A.">
        <title>Three genomes in the algal genus Volvox reveal the fate of a haploid sex-determining region after a transition to homothallism.</title>
        <authorList>
            <person name="Yamamoto K."/>
            <person name="Hamaji T."/>
            <person name="Kawai-Toyooka H."/>
            <person name="Matsuzaki R."/>
            <person name="Takahashi F."/>
            <person name="Nishimura Y."/>
            <person name="Kawachi M."/>
            <person name="Noguchi H."/>
            <person name="Minakuchi Y."/>
            <person name="Umen J.G."/>
            <person name="Toyoda A."/>
            <person name="Nozaki H."/>
        </authorList>
    </citation>
    <scope>NUCLEOTIDE SEQUENCE</scope>
    <source>
        <strain evidence="4">NIES-3780</strain>
    </source>
</reference>
<feature type="region of interest" description="Disordered" evidence="2">
    <location>
        <begin position="82"/>
        <end position="101"/>
    </location>
</feature>
<comment type="caution">
    <text evidence="4">The sequence shown here is derived from an EMBL/GenBank/DDBJ whole genome shotgun (WGS) entry which is preliminary data.</text>
</comment>
<dbReference type="Proteomes" id="UP000747399">
    <property type="component" value="Unassembled WGS sequence"/>
</dbReference>
<name>A0A8J4EZD6_9CHLO</name>
<feature type="region of interest" description="Disordered" evidence="2">
    <location>
        <begin position="335"/>
        <end position="360"/>
    </location>
</feature>